<name>A0A7J7JM15_BUGNE</name>
<reference evidence="1" key="1">
    <citation type="submission" date="2020-06" db="EMBL/GenBank/DDBJ databases">
        <title>Draft genome of Bugula neritina, a colonial animal packing powerful symbionts and potential medicines.</title>
        <authorList>
            <person name="Rayko M."/>
        </authorList>
    </citation>
    <scope>NUCLEOTIDE SEQUENCE [LARGE SCALE GENOMIC DNA]</scope>
    <source>
        <strain evidence="1">Kwan_BN1</strain>
    </source>
</reference>
<protein>
    <submittedName>
        <fullName evidence="1">Uncharacterized protein</fullName>
    </submittedName>
</protein>
<dbReference type="Proteomes" id="UP000593567">
    <property type="component" value="Unassembled WGS sequence"/>
</dbReference>
<evidence type="ECO:0000313" key="1">
    <source>
        <dbReference type="EMBL" id="KAF6027409.1"/>
    </source>
</evidence>
<proteinExistence type="predicted"/>
<organism evidence="1 2">
    <name type="scientific">Bugula neritina</name>
    <name type="common">Brown bryozoan</name>
    <name type="synonym">Sertularia neritina</name>
    <dbReference type="NCBI Taxonomy" id="10212"/>
    <lineage>
        <taxon>Eukaryota</taxon>
        <taxon>Metazoa</taxon>
        <taxon>Spiralia</taxon>
        <taxon>Lophotrochozoa</taxon>
        <taxon>Bryozoa</taxon>
        <taxon>Gymnolaemata</taxon>
        <taxon>Cheilostomatida</taxon>
        <taxon>Flustrina</taxon>
        <taxon>Buguloidea</taxon>
        <taxon>Bugulidae</taxon>
        <taxon>Bugula</taxon>
    </lineage>
</organism>
<gene>
    <name evidence="1" type="ORF">EB796_014284</name>
</gene>
<evidence type="ECO:0000313" key="2">
    <source>
        <dbReference type="Proteomes" id="UP000593567"/>
    </source>
</evidence>
<comment type="caution">
    <text evidence="1">The sequence shown here is derived from an EMBL/GenBank/DDBJ whole genome shotgun (WGS) entry which is preliminary data.</text>
</comment>
<dbReference type="AlphaFoldDB" id="A0A7J7JM15"/>
<keyword evidence="2" id="KW-1185">Reference proteome</keyword>
<dbReference type="EMBL" id="VXIV02002097">
    <property type="protein sequence ID" value="KAF6027409.1"/>
    <property type="molecule type" value="Genomic_DNA"/>
</dbReference>
<sequence length="134" mass="15067">MFPRCYFSISSYNNIRLVAQNYHCFPEASQCQEATGACCMQLVTSSEVLLEQCQLCSSMCDDIDSEHLADTVQRMSQLSNKISRLIIQFMKALLSNIDKAVHQYVLSCTATATATLKRIFMVLLTESSTKCNPF</sequence>
<accession>A0A7J7JM15</accession>